<feature type="domain" description="Zn(2)-C6 fungal-type" evidence="5">
    <location>
        <begin position="38"/>
        <end position="69"/>
    </location>
</feature>
<dbReference type="GO" id="GO:0003677">
    <property type="term" value="F:DNA binding"/>
    <property type="evidence" value="ECO:0007669"/>
    <property type="project" value="InterPro"/>
</dbReference>
<dbReference type="PANTHER" id="PTHR31001:SF90">
    <property type="entry name" value="CENTROMERE DNA-BINDING PROTEIN COMPLEX CBF3 SUBUNIT B"/>
    <property type="match status" value="1"/>
</dbReference>
<dbReference type="GO" id="GO:0000981">
    <property type="term" value="F:DNA-binding transcription factor activity, RNA polymerase II-specific"/>
    <property type="evidence" value="ECO:0007669"/>
    <property type="project" value="InterPro"/>
</dbReference>
<dbReference type="InterPro" id="IPR036864">
    <property type="entry name" value="Zn2-C6_fun-type_DNA-bd_sf"/>
</dbReference>
<dbReference type="GO" id="GO:0005634">
    <property type="term" value="C:nucleus"/>
    <property type="evidence" value="ECO:0007669"/>
    <property type="project" value="UniProtKB-SubCell"/>
</dbReference>
<dbReference type="SUPFAM" id="SSF57701">
    <property type="entry name" value="Zn2/Cys6 DNA-binding domain"/>
    <property type="match status" value="1"/>
</dbReference>
<dbReference type="PANTHER" id="PTHR31001">
    <property type="entry name" value="UNCHARACTERIZED TRANSCRIPTIONAL REGULATORY PROTEIN"/>
    <property type="match status" value="1"/>
</dbReference>
<dbReference type="PROSITE" id="PS50048">
    <property type="entry name" value="ZN2_CY6_FUNGAL_2"/>
    <property type="match status" value="1"/>
</dbReference>
<dbReference type="InterPro" id="IPR001138">
    <property type="entry name" value="Zn2Cys6_DnaBD"/>
</dbReference>
<proteinExistence type="predicted"/>
<dbReference type="InterPro" id="IPR007219">
    <property type="entry name" value="XnlR_reg_dom"/>
</dbReference>
<feature type="compositionally biased region" description="Low complexity" evidence="4">
    <location>
        <begin position="637"/>
        <end position="654"/>
    </location>
</feature>
<dbReference type="SMART" id="SM00906">
    <property type="entry name" value="Fungal_trans"/>
    <property type="match status" value="1"/>
</dbReference>
<evidence type="ECO:0000259" key="5">
    <source>
        <dbReference type="PROSITE" id="PS50048"/>
    </source>
</evidence>
<dbReference type="RefSeq" id="XP_060280588.1">
    <property type="nucleotide sequence ID" value="XM_060425275.1"/>
</dbReference>
<dbReference type="CDD" id="cd12148">
    <property type="entry name" value="fungal_TF_MHR"/>
    <property type="match status" value="1"/>
</dbReference>
<dbReference type="GeneID" id="85308462"/>
<dbReference type="Gene3D" id="4.10.240.10">
    <property type="entry name" value="Zn(2)-C6 fungal-type DNA-binding domain"/>
    <property type="match status" value="1"/>
</dbReference>
<keyword evidence="2" id="KW-0479">Metal-binding</keyword>
<evidence type="ECO:0000256" key="4">
    <source>
        <dbReference type="SAM" id="MobiDB-lite"/>
    </source>
</evidence>
<reference evidence="6" key="1">
    <citation type="submission" date="2023-06" db="EMBL/GenBank/DDBJ databases">
        <title>Genome-scale phylogeny and comparative genomics of the fungal order Sordariales.</title>
        <authorList>
            <consortium name="Lawrence Berkeley National Laboratory"/>
            <person name="Hensen N."/>
            <person name="Bonometti L."/>
            <person name="Westerberg I."/>
            <person name="Brannstrom I.O."/>
            <person name="Guillou S."/>
            <person name="Cros-Aarteil S."/>
            <person name="Calhoun S."/>
            <person name="Haridas S."/>
            <person name="Kuo A."/>
            <person name="Mondo S."/>
            <person name="Pangilinan J."/>
            <person name="Riley R."/>
            <person name="Labutti K."/>
            <person name="Andreopoulos B."/>
            <person name="Lipzen A."/>
            <person name="Chen C."/>
            <person name="Yanf M."/>
            <person name="Daum C."/>
            <person name="Ng V."/>
            <person name="Clum A."/>
            <person name="Steindorff A."/>
            <person name="Ohm R."/>
            <person name="Martin F."/>
            <person name="Silar P."/>
            <person name="Natvig D."/>
            <person name="Lalanne C."/>
            <person name="Gautier V."/>
            <person name="Ament-Velasquez S.L."/>
            <person name="Kruys A."/>
            <person name="Hutchinson M.I."/>
            <person name="Powell A.J."/>
            <person name="Barry K."/>
            <person name="Miller A.N."/>
            <person name="Grigoriev I.V."/>
            <person name="Debuchy R."/>
            <person name="Gladieux P."/>
            <person name="Thoren M.H."/>
            <person name="Johannesson H."/>
        </authorList>
    </citation>
    <scope>NUCLEOTIDE SEQUENCE</scope>
    <source>
        <strain evidence="6">8032-3</strain>
    </source>
</reference>
<feature type="region of interest" description="Disordered" evidence="4">
    <location>
        <begin position="634"/>
        <end position="654"/>
    </location>
</feature>
<feature type="region of interest" description="Disordered" evidence="4">
    <location>
        <begin position="128"/>
        <end position="161"/>
    </location>
</feature>
<name>A0AAJ0BTU8_9PEZI</name>
<keyword evidence="3" id="KW-0539">Nucleus</keyword>
<feature type="region of interest" description="Disordered" evidence="4">
    <location>
        <begin position="1"/>
        <end position="27"/>
    </location>
</feature>
<evidence type="ECO:0000313" key="7">
    <source>
        <dbReference type="Proteomes" id="UP001244011"/>
    </source>
</evidence>
<dbReference type="AlphaFoldDB" id="A0AAJ0BTU8"/>
<sequence>MSDTTSPTSSGPGGSRHIRRQNARPGDRVRIRQRRTLSCLPCRLHKLRCDRAVPCQTCCRHQREDQCRLNPAPASLVAPVPSKGGPIGARNAFLSNLLSSRTWNANSGSLALYPPAVVSHEENSWLPRTGGNTIGTDKLSGQGAEPAVELHGSESSENPVSSSESVASLAMCGLHSQGKSTLLDEPQVFWKRYLVGVLPTQNQSDLLVSFFFENFNWIYQTIHAPSFRSQYGQFWTQDVADVDLVWLALLFMILCLSSLHIPSELAEVSGFEVSELALLSKRWYSASRQALHAGGYDSKPTLTQIQVFLISQLYWYGMKNVEALNSHLGTAVRNAQSLGLDKECPPSVTDCLEREMRHRIWWDLVCSDTFQSLCLARPPLVQSYLSSVPFPSNCNDVDITPTSIKIRPLSEPTEMSMHHFRARIFKVLNRLYANNGAGLSSYAFISTIDAEITTITDQFPWYFQIHQEEERPPSTTPALSPRPVTPNLTSIHWTHHLLHSCISVQRVRMYRPFLHHPSGDPWRRCVAAATSALAVYRRLRSRDVARFRRSQRAHVQAYQTFSTAVVLATFLLVERPPDDDACVRAIREDVDMAVADLRPFASARGAGDARCLPMVADGVRALNRILALYDARRSRGDSSNSNSSSSSGARSGGDAPTALVPAIFSVFGGEASARKYLERCTIEYIINEEPGGGGGGGGGSADAAVAAAVASLDGFMWDALLDPSVWGDPGDGVCWADMDFGVEKVS</sequence>
<accession>A0AAJ0BTU8</accession>
<dbReference type="GO" id="GO:0006351">
    <property type="term" value="P:DNA-templated transcription"/>
    <property type="evidence" value="ECO:0007669"/>
    <property type="project" value="InterPro"/>
</dbReference>
<dbReference type="Proteomes" id="UP001244011">
    <property type="component" value="Unassembled WGS sequence"/>
</dbReference>
<dbReference type="InterPro" id="IPR050613">
    <property type="entry name" value="Sec_Metabolite_Reg"/>
</dbReference>
<comment type="subcellular location">
    <subcellularLocation>
        <location evidence="1">Nucleus</location>
    </subcellularLocation>
</comment>
<dbReference type="CDD" id="cd00067">
    <property type="entry name" value="GAL4"/>
    <property type="match status" value="1"/>
</dbReference>
<protein>
    <submittedName>
        <fullName evidence="6">Transcriptional regulatory protein</fullName>
    </submittedName>
</protein>
<feature type="compositionally biased region" description="Low complexity" evidence="4">
    <location>
        <begin position="1"/>
        <end position="10"/>
    </location>
</feature>
<organism evidence="6 7">
    <name type="scientific">Phialemonium atrogriseum</name>
    <dbReference type="NCBI Taxonomy" id="1093897"/>
    <lineage>
        <taxon>Eukaryota</taxon>
        <taxon>Fungi</taxon>
        <taxon>Dikarya</taxon>
        <taxon>Ascomycota</taxon>
        <taxon>Pezizomycotina</taxon>
        <taxon>Sordariomycetes</taxon>
        <taxon>Sordariomycetidae</taxon>
        <taxon>Cephalothecales</taxon>
        <taxon>Cephalothecaceae</taxon>
        <taxon>Phialemonium</taxon>
    </lineage>
</organism>
<evidence type="ECO:0000256" key="1">
    <source>
        <dbReference type="ARBA" id="ARBA00004123"/>
    </source>
</evidence>
<dbReference type="Pfam" id="PF04082">
    <property type="entry name" value="Fungal_trans"/>
    <property type="match status" value="1"/>
</dbReference>
<dbReference type="PROSITE" id="PS00463">
    <property type="entry name" value="ZN2_CY6_FUNGAL_1"/>
    <property type="match status" value="1"/>
</dbReference>
<evidence type="ECO:0000313" key="6">
    <source>
        <dbReference type="EMBL" id="KAK1764375.1"/>
    </source>
</evidence>
<comment type="caution">
    <text evidence="6">The sequence shown here is derived from an EMBL/GenBank/DDBJ whole genome shotgun (WGS) entry which is preliminary data.</text>
</comment>
<keyword evidence="7" id="KW-1185">Reference proteome</keyword>
<evidence type="ECO:0000256" key="2">
    <source>
        <dbReference type="ARBA" id="ARBA00022723"/>
    </source>
</evidence>
<dbReference type="EMBL" id="MU839020">
    <property type="protein sequence ID" value="KAK1764375.1"/>
    <property type="molecule type" value="Genomic_DNA"/>
</dbReference>
<dbReference type="SMART" id="SM00066">
    <property type="entry name" value="GAL4"/>
    <property type="match status" value="1"/>
</dbReference>
<evidence type="ECO:0000256" key="3">
    <source>
        <dbReference type="ARBA" id="ARBA00023242"/>
    </source>
</evidence>
<dbReference type="GO" id="GO:0008270">
    <property type="term" value="F:zinc ion binding"/>
    <property type="evidence" value="ECO:0007669"/>
    <property type="project" value="InterPro"/>
</dbReference>
<gene>
    <name evidence="6" type="ORF">QBC33DRAFT_477740</name>
</gene>